<feature type="domain" description="RNase H type-1" evidence="1">
    <location>
        <begin position="45"/>
        <end position="160"/>
    </location>
</feature>
<dbReference type="PANTHER" id="PTHR47723">
    <property type="entry name" value="OS05G0353850 PROTEIN"/>
    <property type="match status" value="1"/>
</dbReference>
<dbReference type="InterPro" id="IPR012337">
    <property type="entry name" value="RNaseH-like_sf"/>
</dbReference>
<dbReference type="GeneID" id="111290172"/>
<name>A0A6P5Y9Y5_DURZI</name>
<gene>
    <name evidence="3" type="primary">LOC111290172</name>
</gene>
<dbReference type="InterPro" id="IPR044730">
    <property type="entry name" value="RNase_H-like_dom_plant"/>
</dbReference>
<dbReference type="RefSeq" id="XP_022737263.1">
    <property type="nucleotide sequence ID" value="XM_022881528.1"/>
</dbReference>
<dbReference type="KEGG" id="dzi:111290172"/>
<organism evidence="2 3">
    <name type="scientific">Durio zibethinus</name>
    <name type="common">Durian</name>
    <dbReference type="NCBI Taxonomy" id="66656"/>
    <lineage>
        <taxon>Eukaryota</taxon>
        <taxon>Viridiplantae</taxon>
        <taxon>Streptophyta</taxon>
        <taxon>Embryophyta</taxon>
        <taxon>Tracheophyta</taxon>
        <taxon>Spermatophyta</taxon>
        <taxon>Magnoliopsida</taxon>
        <taxon>eudicotyledons</taxon>
        <taxon>Gunneridae</taxon>
        <taxon>Pentapetalae</taxon>
        <taxon>rosids</taxon>
        <taxon>malvids</taxon>
        <taxon>Malvales</taxon>
        <taxon>Malvaceae</taxon>
        <taxon>Helicteroideae</taxon>
        <taxon>Durio</taxon>
    </lineage>
</organism>
<sequence length="169" mass="19401">MRCGNEEETVIHAVKGCCWATKHVNANEEWESKWKPPENYFSKINFDGAVDTKKKHGRIGELIRDYEGKVLGAYCDKLSGVTNPFTAKDYATIRTSKFAKDMEIHDIILEGDSLMVIKQMKNWNWDLSLIGNLIKAEFNEYSVQHIKREGNAAIHKLAKDGFSITERKY</sequence>
<dbReference type="InterPro" id="IPR002156">
    <property type="entry name" value="RNaseH_domain"/>
</dbReference>
<dbReference type="Pfam" id="PF13456">
    <property type="entry name" value="RVT_3"/>
    <property type="match status" value="1"/>
</dbReference>
<dbReference type="InterPro" id="IPR036397">
    <property type="entry name" value="RNaseH_sf"/>
</dbReference>
<dbReference type="CDD" id="cd06222">
    <property type="entry name" value="RNase_H_like"/>
    <property type="match status" value="1"/>
</dbReference>
<dbReference type="AlphaFoldDB" id="A0A6P5Y9Y5"/>
<evidence type="ECO:0000313" key="2">
    <source>
        <dbReference type="Proteomes" id="UP000515121"/>
    </source>
</evidence>
<dbReference type="GO" id="GO:0004523">
    <property type="term" value="F:RNA-DNA hybrid ribonuclease activity"/>
    <property type="evidence" value="ECO:0007669"/>
    <property type="project" value="InterPro"/>
</dbReference>
<proteinExistence type="predicted"/>
<dbReference type="SUPFAM" id="SSF53098">
    <property type="entry name" value="Ribonuclease H-like"/>
    <property type="match status" value="1"/>
</dbReference>
<dbReference type="GO" id="GO:0003676">
    <property type="term" value="F:nucleic acid binding"/>
    <property type="evidence" value="ECO:0007669"/>
    <property type="project" value="InterPro"/>
</dbReference>
<evidence type="ECO:0000259" key="1">
    <source>
        <dbReference type="Pfam" id="PF13456"/>
    </source>
</evidence>
<dbReference type="InterPro" id="IPR053151">
    <property type="entry name" value="RNase_H-like"/>
</dbReference>
<dbReference type="Gene3D" id="3.30.420.10">
    <property type="entry name" value="Ribonuclease H-like superfamily/Ribonuclease H"/>
    <property type="match status" value="1"/>
</dbReference>
<protein>
    <submittedName>
        <fullName evidence="3">Uncharacterized protein LOC111290172</fullName>
    </submittedName>
</protein>
<evidence type="ECO:0000313" key="3">
    <source>
        <dbReference type="RefSeq" id="XP_022737263.1"/>
    </source>
</evidence>
<dbReference type="PANTHER" id="PTHR47723:SF19">
    <property type="entry name" value="POLYNUCLEOTIDYL TRANSFERASE, RIBONUCLEASE H-LIKE SUPERFAMILY PROTEIN"/>
    <property type="match status" value="1"/>
</dbReference>
<dbReference type="Proteomes" id="UP000515121">
    <property type="component" value="Unplaced"/>
</dbReference>
<keyword evidence="2" id="KW-1185">Reference proteome</keyword>
<dbReference type="OrthoDB" id="1935929at2759"/>
<reference evidence="3" key="1">
    <citation type="submission" date="2025-08" db="UniProtKB">
        <authorList>
            <consortium name="RefSeq"/>
        </authorList>
    </citation>
    <scope>IDENTIFICATION</scope>
    <source>
        <tissue evidence="3">Fruit stalk</tissue>
    </source>
</reference>
<accession>A0A6P5Y9Y5</accession>